<evidence type="ECO:0000313" key="2">
    <source>
        <dbReference type="Proteomes" id="UP000316238"/>
    </source>
</evidence>
<accession>A0A521G0B9</accession>
<sequence length="131" mass="15159">MVLTSLVPWYQPRSYRNTNLAGITVPETLPLRAEIEPQERTAAHEDHDPELDMKEHYVTGKDYDLGEGEITRIIHTLLCNKLIPLGNLSYGADKKGQLVLLLSHTLGRFIFPLLVPFEDKLHRLYQRIRKR</sequence>
<comment type="caution">
    <text evidence="1">The sequence shown here is derived from an EMBL/GenBank/DDBJ whole genome shotgun (WGS) entry which is preliminary data.</text>
</comment>
<organism evidence="1 2">
    <name type="scientific">Candidatus Electronema aureum</name>
    <dbReference type="NCBI Taxonomy" id="2005002"/>
    <lineage>
        <taxon>Bacteria</taxon>
        <taxon>Pseudomonadati</taxon>
        <taxon>Thermodesulfobacteriota</taxon>
        <taxon>Desulfobulbia</taxon>
        <taxon>Desulfobulbales</taxon>
        <taxon>Desulfobulbaceae</taxon>
        <taxon>Candidatus Electronema</taxon>
    </lineage>
</organism>
<gene>
    <name evidence="1" type="ORF">CDV28_12620</name>
</gene>
<protein>
    <submittedName>
        <fullName evidence="1">Uncharacterized protein</fullName>
    </submittedName>
</protein>
<evidence type="ECO:0000313" key="1">
    <source>
        <dbReference type="EMBL" id="TAA74460.1"/>
    </source>
</evidence>
<dbReference type="EMBL" id="NQJD01000026">
    <property type="protein sequence ID" value="TAA74460.1"/>
    <property type="molecule type" value="Genomic_DNA"/>
</dbReference>
<dbReference type="Proteomes" id="UP000316238">
    <property type="component" value="Unassembled WGS sequence"/>
</dbReference>
<keyword evidence="2" id="KW-1185">Reference proteome</keyword>
<reference evidence="1" key="1">
    <citation type="submission" date="2017-07" db="EMBL/GenBank/DDBJ databases">
        <title>The cable genome - Insights into the physiology and evolution of filamentous bacteria capable of sulfide oxidation via long distance electron transfer.</title>
        <authorList>
            <person name="Thorup C."/>
            <person name="Bjerg J.T."/>
            <person name="Schreiber L."/>
            <person name="Nielsen L.P."/>
            <person name="Kjeldsen K.U."/>
            <person name="Boesen T."/>
            <person name="Boggild A."/>
            <person name="Meysman F."/>
            <person name="Geelhoed J."/>
            <person name="Schramm A."/>
        </authorList>
    </citation>
    <scope>NUCLEOTIDE SEQUENCE [LARGE SCALE GENOMIC DNA]</scope>
    <source>
        <strain evidence="1">GS</strain>
    </source>
</reference>
<dbReference type="AlphaFoldDB" id="A0A521G0B9"/>
<proteinExistence type="predicted"/>
<name>A0A521G0B9_9BACT</name>